<dbReference type="SUPFAM" id="SSF53335">
    <property type="entry name" value="S-adenosyl-L-methionine-dependent methyltransferases"/>
    <property type="match status" value="1"/>
</dbReference>
<keyword evidence="2" id="KW-0808">Transferase</keyword>
<dbReference type="AlphaFoldDB" id="A0A2C9UGP1"/>
<evidence type="ECO:0000313" key="6">
    <source>
        <dbReference type="Proteomes" id="UP000091857"/>
    </source>
</evidence>
<evidence type="ECO:0000256" key="1">
    <source>
        <dbReference type="ARBA" id="ARBA00022603"/>
    </source>
</evidence>
<evidence type="ECO:0000256" key="2">
    <source>
        <dbReference type="ARBA" id="ARBA00022679"/>
    </source>
</evidence>
<sequence length="359" mass="40742">MPKWETDSPPMVGGNGAYSYYKNSYYQRKMIDVLKERINEVIATKLDFSYVPLASNTLHLADLGCSVGPNTFFHVHDLLESIKKKYQSQGFGSQMLEFQVFFNDQAMNDFNTLFASLPQERQYFAAGVPGSFYGRLFPSSSLHFVHCSFSLHWLSKVPGELLDENSHASNKGRVHYTSAPCEVADAYASQFADDMENFLNARSEEIVTGGIMIIVTQGIPNGMPFSKLPNSVLFECLTLSLLDMVKEGLISEAEVDSFNLPFYTVSPEEMTELIERNGCFSIERMELTDPAPWLNGPVNIPEWVVHVRAAMQALFIKHFGREIVDEIFHRLIKKLTDHSHQLESKQRDKTLLFVALKRK</sequence>
<dbReference type="Proteomes" id="UP000091857">
    <property type="component" value="Chromosome 15"/>
</dbReference>
<dbReference type="PANTHER" id="PTHR31009">
    <property type="entry name" value="S-ADENOSYL-L-METHIONINE:CARBOXYL METHYLTRANSFERASE FAMILY PROTEIN"/>
    <property type="match status" value="1"/>
</dbReference>
<organism evidence="5 6">
    <name type="scientific">Manihot esculenta</name>
    <name type="common">Cassava</name>
    <name type="synonym">Jatropha manihot</name>
    <dbReference type="NCBI Taxonomy" id="3983"/>
    <lineage>
        <taxon>Eukaryota</taxon>
        <taxon>Viridiplantae</taxon>
        <taxon>Streptophyta</taxon>
        <taxon>Embryophyta</taxon>
        <taxon>Tracheophyta</taxon>
        <taxon>Spermatophyta</taxon>
        <taxon>Magnoliopsida</taxon>
        <taxon>eudicotyledons</taxon>
        <taxon>Gunneridae</taxon>
        <taxon>Pentapetalae</taxon>
        <taxon>rosids</taxon>
        <taxon>fabids</taxon>
        <taxon>Malpighiales</taxon>
        <taxon>Euphorbiaceae</taxon>
        <taxon>Crotonoideae</taxon>
        <taxon>Manihoteae</taxon>
        <taxon>Manihot</taxon>
    </lineage>
</organism>
<accession>A0A2C9UGP1</accession>
<keyword evidence="3" id="KW-0479">Metal-binding</keyword>
<dbReference type="InterPro" id="IPR005299">
    <property type="entry name" value="MeTrfase_7"/>
</dbReference>
<protein>
    <submittedName>
        <fullName evidence="5">Uncharacterized protein</fullName>
    </submittedName>
</protein>
<dbReference type="Gene3D" id="1.10.1200.270">
    <property type="entry name" value="Methyltransferase, alpha-helical capping domain"/>
    <property type="match status" value="1"/>
</dbReference>
<keyword evidence="1" id="KW-0489">Methyltransferase</keyword>
<dbReference type="Gene3D" id="3.40.50.150">
    <property type="entry name" value="Vaccinia Virus protein VP39"/>
    <property type="match status" value="1"/>
</dbReference>
<proteinExistence type="predicted"/>
<evidence type="ECO:0000256" key="3">
    <source>
        <dbReference type="ARBA" id="ARBA00022723"/>
    </source>
</evidence>
<dbReference type="EMBL" id="CM004401">
    <property type="protein sequence ID" value="OAY29322.1"/>
    <property type="molecule type" value="Genomic_DNA"/>
</dbReference>
<dbReference type="InterPro" id="IPR042086">
    <property type="entry name" value="MeTrfase_capping"/>
</dbReference>
<name>A0A2C9UGP1_MANES</name>
<dbReference type="OrthoDB" id="1523883at2759"/>
<dbReference type="OMA" id="CEVADAY"/>
<dbReference type="GO" id="GO:0032259">
    <property type="term" value="P:methylation"/>
    <property type="evidence" value="ECO:0000318"/>
    <property type="project" value="GO_Central"/>
</dbReference>
<keyword evidence="4" id="KW-0460">Magnesium</keyword>
<dbReference type="Pfam" id="PF03492">
    <property type="entry name" value="Methyltransf_7"/>
    <property type="match status" value="1"/>
</dbReference>
<dbReference type="Gramene" id="Manes.15G135900.12.v8.1">
    <property type="protein sequence ID" value="Manes.15G135900.12.v8.1.CDS"/>
    <property type="gene ID" value="Manes.15G135900.v8.1"/>
</dbReference>
<evidence type="ECO:0000313" key="5">
    <source>
        <dbReference type="EMBL" id="OAY29322.1"/>
    </source>
</evidence>
<dbReference type="GO" id="GO:0008757">
    <property type="term" value="F:S-adenosylmethionine-dependent methyltransferase activity"/>
    <property type="evidence" value="ECO:0000318"/>
    <property type="project" value="GO_Central"/>
</dbReference>
<dbReference type="InterPro" id="IPR029063">
    <property type="entry name" value="SAM-dependent_MTases_sf"/>
</dbReference>
<reference evidence="6" key="1">
    <citation type="journal article" date="2016" name="Nat. Biotechnol.">
        <title>Sequencing wild and cultivated cassava and related species reveals extensive interspecific hybridization and genetic diversity.</title>
        <authorList>
            <person name="Bredeson J.V."/>
            <person name="Lyons J.B."/>
            <person name="Prochnik S.E."/>
            <person name="Wu G.A."/>
            <person name="Ha C.M."/>
            <person name="Edsinger-Gonzales E."/>
            <person name="Grimwood J."/>
            <person name="Schmutz J."/>
            <person name="Rabbi I.Y."/>
            <person name="Egesi C."/>
            <person name="Nauluvula P."/>
            <person name="Lebot V."/>
            <person name="Ndunguru J."/>
            <person name="Mkamilo G."/>
            <person name="Bart R.S."/>
            <person name="Setter T.L."/>
            <person name="Gleadow R.M."/>
            <person name="Kulakow P."/>
            <person name="Ferguson M.E."/>
            <person name="Rounsley S."/>
            <person name="Rokhsar D.S."/>
        </authorList>
    </citation>
    <scope>NUCLEOTIDE SEQUENCE [LARGE SCALE GENOMIC DNA]</scope>
    <source>
        <strain evidence="6">cv. AM560-2</strain>
    </source>
</reference>
<keyword evidence="6" id="KW-1185">Reference proteome</keyword>
<dbReference type="GO" id="GO:0046872">
    <property type="term" value="F:metal ion binding"/>
    <property type="evidence" value="ECO:0007669"/>
    <property type="project" value="UniProtKB-KW"/>
</dbReference>
<gene>
    <name evidence="5" type="ORF">MANES_15G135900v8</name>
</gene>
<comment type="caution">
    <text evidence="5">The sequence shown here is derived from an EMBL/GenBank/DDBJ whole genome shotgun (WGS) entry which is preliminary data.</text>
</comment>
<evidence type="ECO:0000256" key="4">
    <source>
        <dbReference type="ARBA" id="ARBA00022842"/>
    </source>
</evidence>